<evidence type="ECO:0000313" key="1">
    <source>
        <dbReference type="EMBL" id="KAI8420116.1"/>
    </source>
</evidence>
<proteinExistence type="predicted"/>
<comment type="caution">
    <text evidence="1">The sequence shown here is derived from an EMBL/GenBank/DDBJ whole genome shotgun (WGS) entry which is preliminary data.</text>
</comment>
<dbReference type="Proteomes" id="UP001064048">
    <property type="component" value="Chromosome 14"/>
</dbReference>
<accession>A0ACC0J7M7</accession>
<gene>
    <name evidence="1" type="ORF">MSG28_008698</name>
</gene>
<reference evidence="1 2" key="1">
    <citation type="journal article" date="2022" name="Genome Biol. Evol.">
        <title>The Spruce Budworm Genome: Reconstructing the Evolutionary History of Antifreeze Proteins.</title>
        <authorList>
            <person name="Beliveau C."/>
            <person name="Gagne P."/>
            <person name="Picq S."/>
            <person name="Vernygora O."/>
            <person name="Keeling C.I."/>
            <person name="Pinkney K."/>
            <person name="Doucet D."/>
            <person name="Wen F."/>
            <person name="Johnston J.S."/>
            <person name="Maaroufi H."/>
            <person name="Boyle B."/>
            <person name="Laroche J."/>
            <person name="Dewar K."/>
            <person name="Juretic N."/>
            <person name="Blackburn G."/>
            <person name="Nisole A."/>
            <person name="Brunet B."/>
            <person name="Brandao M."/>
            <person name="Lumley L."/>
            <person name="Duan J."/>
            <person name="Quan G."/>
            <person name="Lucarotti C.J."/>
            <person name="Roe A.D."/>
            <person name="Sperling F.A.H."/>
            <person name="Levesque R.C."/>
            <person name="Cusson M."/>
        </authorList>
    </citation>
    <scope>NUCLEOTIDE SEQUENCE [LARGE SCALE GENOMIC DNA]</scope>
    <source>
        <strain evidence="1">Glfc:IPQL:Cfum</strain>
    </source>
</reference>
<sequence>MHIELVSGQDIINNSNRQVFQPQHISNYPSFNDHIHPPSRFSDDTECEGHHRRKRHEKVPREAFQINV</sequence>
<organism evidence="1 2">
    <name type="scientific">Choristoneura fumiferana</name>
    <name type="common">Spruce budworm moth</name>
    <name type="synonym">Archips fumiferana</name>
    <dbReference type="NCBI Taxonomy" id="7141"/>
    <lineage>
        <taxon>Eukaryota</taxon>
        <taxon>Metazoa</taxon>
        <taxon>Ecdysozoa</taxon>
        <taxon>Arthropoda</taxon>
        <taxon>Hexapoda</taxon>
        <taxon>Insecta</taxon>
        <taxon>Pterygota</taxon>
        <taxon>Neoptera</taxon>
        <taxon>Endopterygota</taxon>
        <taxon>Lepidoptera</taxon>
        <taxon>Glossata</taxon>
        <taxon>Ditrysia</taxon>
        <taxon>Tortricoidea</taxon>
        <taxon>Tortricidae</taxon>
        <taxon>Tortricinae</taxon>
        <taxon>Choristoneura</taxon>
    </lineage>
</organism>
<keyword evidence="2" id="KW-1185">Reference proteome</keyword>
<protein>
    <submittedName>
        <fullName evidence="1">Uncharacterized protein</fullName>
    </submittedName>
</protein>
<evidence type="ECO:0000313" key="2">
    <source>
        <dbReference type="Proteomes" id="UP001064048"/>
    </source>
</evidence>
<name>A0ACC0J7M7_CHOFU</name>
<dbReference type="EMBL" id="CM046114">
    <property type="protein sequence ID" value="KAI8420116.1"/>
    <property type="molecule type" value="Genomic_DNA"/>
</dbReference>